<organism evidence="1 2">
    <name type="scientific">Cyclotella cryptica</name>
    <dbReference type="NCBI Taxonomy" id="29204"/>
    <lineage>
        <taxon>Eukaryota</taxon>
        <taxon>Sar</taxon>
        <taxon>Stramenopiles</taxon>
        <taxon>Ochrophyta</taxon>
        <taxon>Bacillariophyta</taxon>
        <taxon>Coscinodiscophyceae</taxon>
        <taxon>Thalassiosirophycidae</taxon>
        <taxon>Stephanodiscales</taxon>
        <taxon>Stephanodiscaceae</taxon>
        <taxon>Cyclotella</taxon>
    </lineage>
</organism>
<dbReference type="Proteomes" id="UP001516023">
    <property type="component" value="Unassembled WGS sequence"/>
</dbReference>
<feature type="non-terminal residue" evidence="1">
    <location>
        <position position="1"/>
    </location>
</feature>
<sequence length="252" mass="27610">PMTTNVKEAKDLHDLLVERQIEGSVSEGRERSEINEAIHIGGGVGCFLINHSANSELRQGQRVFLPSLHLHYHGFLTTRQIQDRTSQMTQEKCLAMALHVEKRMLMLAFFTRGQSSHLLAWIYHVAGSENLIPTRVYCAMTTSERTGADVSHAAMVLCKNGATFSLSGTSLLPGNAHSDPPVGKDPSSGKLEWLQGNDHHENLGAVEIQVPDRGFEFGTISADALVGLQSVQTIDAMYRSHVSGNAESVQYC</sequence>
<protein>
    <submittedName>
        <fullName evidence="1">Uncharacterized protein</fullName>
    </submittedName>
</protein>
<accession>A0ABD3P133</accession>
<gene>
    <name evidence="1" type="ORF">HJC23_001315</name>
</gene>
<dbReference type="AlphaFoldDB" id="A0ABD3P133"/>
<dbReference type="PANTHER" id="PTHR43377">
    <property type="entry name" value="BILIVERDIN REDUCTASE A"/>
    <property type="match status" value="1"/>
</dbReference>
<comment type="caution">
    <text evidence="1">The sequence shown here is derived from an EMBL/GenBank/DDBJ whole genome shotgun (WGS) entry which is preliminary data.</text>
</comment>
<dbReference type="InterPro" id="IPR051450">
    <property type="entry name" value="Gfo/Idh/MocA_Oxidoreductases"/>
</dbReference>
<dbReference type="Gene3D" id="3.30.360.10">
    <property type="entry name" value="Dihydrodipicolinate Reductase, domain 2"/>
    <property type="match status" value="1"/>
</dbReference>
<reference evidence="1 2" key="1">
    <citation type="journal article" date="2020" name="G3 (Bethesda)">
        <title>Improved Reference Genome for Cyclotella cryptica CCMP332, a Model for Cell Wall Morphogenesis, Salinity Adaptation, and Lipid Production in Diatoms (Bacillariophyta).</title>
        <authorList>
            <person name="Roberts W.R."/>
            <person name="Downey K.M."/>
            <person name="Ruck E.C."/>
            <person name="Traller J.C."/>
            <person name="Alverson A.J."/>
        </authorList>
    </citation>
    <scope>NUCLEOTIDE SEQUENCE [LARGE SCALE GENOMIC DNA]</scope>
    <source>
        <strain evidence="1 2">CCMP332</strain>
    </source>
</reference>
<proteinExistence type="predicted"/>
<evidence type="ECO:0000313" key="1">
    <source>
        <dbReference type="EMBL" id="KAL3781970.1"/>
    </source>
</evidence>
<dbReference type="EMBL" id="JABMIG020000301">
    <property type="protein sequence ID" value="KAL3781970.1"/>
    <property type="molecule type" value="Genomic_DNA"/>
</dbReference>
<keyword evidence="2" id="KW-1185">Reference proteome</keyword>
<name>A0ABD3P133_9STRA</name>
<evidence type="ECO:0000313" key="2">
    <source>
        <dbReference type="Proteomes" id="UP001516023"/>
    </source>
</evidence>
<dbReference type="PANTHER" id="PTHR43377:SF1">
    <property type="entry name" value="BILIVERDIN REDUCTASE A"/>
    <property type="match status" value="1"/>
</dbReference>